<dbReference type="InterPro" id="IPR015943">
    <property type="entry name" value="WD40/YVTN_repeat-like_dom_sf"/>
</dbReference>
<feature type="chain" id="PRO_5003316168" evidence="1">
    <location>
        <begin position="31"/>
        <end position="917"/>
    </location>
</feature>
<dbReference type="SUPFAM" id="SSF53649">
    <property type="entry name" value="Alkaline phosphatase-like"/>
    <property type="match status" value="1"/>
</dbReference>
<dbReference type="InterPro" id="IPR051200">
    <property type="entry name" value="Host-pathogen_enzymatic-act"/>
</dbReference>
<sequence>MIKYPSTLAYLALALIIVACTRQTPWVAQAPAGAAYCQIDRAGESIIPNGRIIKPAGKSIVTAPHPYGLVLSPDGKVAVTANSGNAPFSITVIRNFAGPGEPQVRQIPEGADNQEGILESVFMGLAITSDNRYVFVAGGQSNKIFKFDLETGKKIDSLRCGVVDGDRDYTQGYIGDMILSRDGTRLYALDQIGFRLMVIDAQTLQLLHNIPTGRYPFGITLSPDGRSLYVANVGVFEYKPLNNLDPKNLKGTASDFVTSGYNTPEMREGYKKGQLDVPGLGDPNSPEGFSVWKYTLGEQPKVSKKIKTGFLVGDLVDGVPAVGGASPNSLVATDRYVFVSNGNNDCISAIDFVKDTVVKNIFLKPDPRLGGFRGVIPFGLALSPDRKQLFVAESGVNAVGVVDAEKLEVLGHIPTGWFPSKVAVTPDGKKLLVTSAKGYGSGPNGGKNWQEGPEGHYVGGLMFGLLNVIDVPNAEQLKAHTAEVVRQNYNFAPANDAQFKWRAANPVPLFPGQKESPIKYIVFISKENRTFDEVFAQVKGVKGDATLARYGANQKVVNRRHTDSVMNATVMVNHLALAERFSISDNFYVDSDHSADGHRWLVNTYPNEWVETGVTASYGGKRRMRANSKAPGNLLLYGSSGAIYPEDYNEAGSMWDHLERNKKEFFNFGFGVELAGGIDDSTMKYTGLKYLVNYPIPGPLFDRSSRKYATYNMAIPDQFRVKTFFEEFNEKFMGAGKTLPEVLTIILPNDHGAGERPHAGYPYRASYMADNDLALGRVVEFLSNTPYWKNMAIVVTEDDAQDGQDHVDAHRSILMVISPYARKNFVGHQHYSFGSIFKTFWNILGIPYLNQYDAAATDLADLFTDKPDFSPYKAFPVNPKIFDPQKALTPMDAKFDWKAVIESPKLDNVEDFLKQNH</sequence>
<dbReference type="RefSeq" id="WP_013763829.1">
    <property type="nucleotide sequence ID" value="NC_015510.1"/>
</dbReference>
<dbReference type="HOGENOM" id="CLU_012789_0_0_10"/>
<dbReference type="PANTHER" id="PTHR47197:SF3">
    <property type="entry name" value="DIHYDRO-HEME D1 DEHYDROGENASE"/>
    <property type="match status" value="1"/>
</dbReference>
<accession>F4KW87</accession>
<organism evidence="2 3">
    <name type="scientific">Haliscomenobacter hydrossis (strain ATCC 27775 / DSM 1100 / LMG 10767 / O)</name>
    <dbReference type="NCBI Taxonomy" id="760192"/>
    <lineage>
        <taxon>Bacteria</taxon>
        <taxon>Pseudomonadati</taxon>
        <taxon>Bacteroidota</taxon>
        <taxon>Saprospiria</taxon>
        <taxon>Saprospirales</taxon>
        <taxon>Haliscomenobacteraceae</taxon>
        <taxon>Haliscomenobacter</taxon>
    </lineage>
</organism>
<keyword evidence="3" id="KW-1185">Reference proteome</keyword>
<dbReference type="InterPro" id="IPR017850">
    <property type="entry name" value="Alkaline_phosphatase_core_sf"/>
</dbReference>
<dbReference type="PROSITE" id="PS51257">
    <property type="entry name" value="PROKAR_LIPOPROTEIN"/>
    <property type="match status" value="1"/>
</dbReference>
<feature type="signal peptide" evidence="1">
    <location>
        <begin position="1"/>
        <end position="30"/>
    </location>
</feature>
<keyword evidence="1" id="KW-0732">Signal</keyword>
<reference key="2">
    <citation type="submission" date="2011-04" db="EMBL/GenBank/DDBJ databases">
        <title>Complete sequence of chromosome of Haliscomenobacter hydrossis DSM 1100.</title>
        <authorList>
            <consortium name="US DOE Joint Genome Institute (JGI-PGF)"/>
            <person name="Lucas S."/>
            <person name="Han J."/>
            <person name="Lapidus A."/>
            <person name="Bruce D."/>
            <person name="Goodwin L."/>
            <person name="Pitluck S."/>
            <person name="Peters L."/>
            <person name="Kyrpides N."/>
            <person name="Mavromatis K."/>
            <person name="Ivanova N."/>
            <person name="Ovchinnikova G."/>
            <person name="Pagani I."/>
            <person name="Daligault H."/>
            <person name="Detter J.C."/>
            <person name="Han C."/>
            <person name="Land M."/>
            <person name="Hauser L."/>
            <person name="Markowitz V."/>
            <person name="Cheng J.-F."/>
            <person name="Hugenholtz P."/>
            <person name="Woyke T."/>
            <person name="Wu D."/>
            <person name="Verbarg S."/>
            <person name="Frueling A."/>
            <person name="Brambilla E."/>
            <person name="Klenk H.-P."/>
            <person name="Eisen J.A."/>
        </authorList>
    </citation>
    <scope>NUCLEOTIDE SEQUENCE</scope>
    <source>
        <strain>DSM 1100</strain>
    </source>
</reference>
<reference evidence="2 3" key="1">
    <citation type="journal article" date="2011" name="Stand. Genomic Sci.">
        <title>Complete genome sequence of Haliscomenobacter hydrossis type strain (O).</title>
        <authorList>
            <consortium name="US DOE Joint Genome Institute (JGI-PGF)"/>
            <person name="Daligault H."/>
            <person name="Lapidus A."/>
            <person name="Zeytun A."/>
            <person name="Nolan M."/>
            <person name="Lucas S."/>
            <person name="Del Rio T.G."/>
            <person name="Tice H."/>
            <person name="Cheng J.F."/>
            <person name="Tapia R."/>
            <person name="Han C."/>
            <person name="Goodwin L."/>
            <person name="Pitluck S."/>
            <person name="Liolios K."/>
            <person name="Pagani I."/>
            <person name="Ivanova N."/>
            <person name="Huntemann M."/>
            <person name="Mavromatis K."/>
            <person name="Mikhailova N."/>
            <person name="Pati A."/>
            <person name="Chen A."/>
            <person name="Palaniappan K."/>
            <person name="Land M."/>
            <person name="Hauser L."/>
            <person name="Brambilla E.M."/>
            <person name="Rohde M."/>
            <person name="Verbarg S."/>
            <person name="Goker M."/>
            <person name="Bristow J."/>
            <person name="Eisen J.A."/>
            <person name="Markowitz V."/>
            <person name="Hugenholtz P."/>
            <person name="Kyrpides N.C."/>
            <person name="Klenk H.P."/>
            <person name="Woyke T."/>
        </authorList>
    </citation>
    <scope>NUCLEOTIDE SEQUENCE [LARGE SCALE GENOMIC DNA]</scope>
    <source>
        <strain evidence="3">ATCC 27775 / DSM 1100 / LMG 10767 / O</strain>
    </source>
</reference>
<dbReference type="Gene3D" id="2.130.10.10">
    <property type="entry name" value="YVTN repeat-like/Quinoprotein amine dehydrogenase"/>
    <property type="match status" value="3"/>
</dbReference>
<dbReference type="AlphaFoldDB" id="F4KW87"/>
<dbReference type="SUPFAM" id="SSF50974">
    <property type="entry name" value="Nitrous oxide reductase, N-terminal domain"/>
    <property type="match status" value="1"/>
</dbReference>
<evidence type="ECO:0000256" key="1">
    <source>
        <dbReference type="SAM" id="SignalP"/>
    </source>
</evidence>
<dbReference type="EMBL" id="CP002691">
    <property type="protein sequence ID" value="AEE49275.1"/>
    <property type="molecule type" value="Genomic_DNA"/>
</dbReference>
<protein>
    <submittedName>
        <fullName evidence="2">40-residue YVTN family beta-propeller repeat protein</fullName>
    </submittedName>
</protein>
<dbReference type="Gene3D" id="3.40.720.10">
    <property type="entry name" value="Alkaline Phosphatase, subunit A"/>
    <property type="match status" value="2"/>
</dbReference>
<dbReference type="OrthoDB" id="145213at2"/>
<dbReference type="KEGG" id="hhy:Halhy_1380"/>
<dbReference type="STRING" id="760192.Halhy_1380"/>
<gene>
    <name evidence="2" type="ordered locus">Halhy_1380</name>
</gene>
<dbReference type="eggNOG" id="COG3511">
    <property type="taxonomic scope" value="Bacteria"/>
</dbReference>
<name>F4KW87_HALH1</name>
<evidence type="ECO:0000313" key="3">
    <source>
        <dbReference type="Proteomes" id="UP000008461"/>
    </source>
</evidence>
<dbReference type="InterPro" id="IPR011045">
    <property type="entry name" value="N2O_reductase_N"/>
</dbReference>
<evidence type="ECO:0000313" key="2">
    <source>
        <dbReference type="EMBL" id="AEE49275.1"/>
    </source>
</evidence>
<proteinExistence type="predicted"/>
<dbReference type="eggNOG" id="COG2133">
    <property type="taxonomic scope" value="Bacteria"/>
</dbReference>
<dbReference type="eggNOG" id="COG3391">
    <property type="taxonomic scope" value="Bacteria"/>
</dbReference>
<dbReference type="PANTHER" id="PTHR47197">
    <property type="entry name" value="PROTEIN NIRF"/>
    <property type="match status" value="1"/>
</dbReference>
<dbReference type="Proteomes" id="UP000008461">
    <property type="component" value="Chromosome"/>
</dbReference>